<dbReference type="RefSeq" id="WP_069392935.1">
    <property type="nucleotide sequence ID" value="NZ_AP022594.1"/>
</dbReference>
<feature type="compositionally biased region" description="Basic and acidic residues" evidence="3">
    <location>
        <begin position="29"/>
        <end position="47"/>
    </location>
</feature>
<protein>
    <recommendedName>
        <fullName evidence="7">Mce associated membrane protein</fullName>
    </recommendedName>
</protein>
<evidence type="ECO:0008006" key="7">
    <source>
        <dbReference type="Google" id="ProtNLM"/>
    </source>
</evidence>
<evidence type="ECO:0000256" key="2">
    <source>
        <dbReference type="ARBA" id="ARBA00023136"/>
    </source>
</evidence>
<dbReference type="PANTHER" id="PTHR37042">
    <property type="entry name" value="OUTER MEMBRANE PROTEIN RV1973"/>
    <property type="match status" value="1"/>
</dbReference>
<evidence type="ECO:0000313" key="6">
    <source>
        <dbReference type="Proteomes" id="UP000193577"/>
    </source>
</evidence>
<feature type="transmembrane region" description="Helical" evidence="4">
    <location>
        <begin position="80"/>
        <end position="101"/>
    </location>
</feature>
<dbReference type="EMBL" id="NCXO01000012">
    <property type="protein sequence ID" value="OSC34248.1"/>
    <property type="molecule type" value="Genomic_DNA"/>
</dbReference>
<keyword evidence="6" id="KW-1185">Reference proteome</keyword>
<dbReference type="Proteomes" id="UP000193577">
    <property type="component" value="Unassembled WGS sequence"/>
</dbReference>
<proteinExistence type="predicted"/>
<dbReference type="PANTHER" id="PTHR37042:SF4">
    <property type="entry name" value="OUTER MEMBRANE PROTEIN RV1973"/>
    <property type="match status" value="1"/>
</dbReference>
<keyword evidence="2 4" id="KW-0472">Membrane</keyword>
<name>A0AA91PF72_9MYCO</name>
<evidence type="ECO:0000256" key="1">
    <source>
        <dbReference type="ARBA" id="ARBA00004370"/>
    </source>
</evidence>
<evidence type="ECO:0000256" key="3">
    <source>
        <dbReference type="SAM" id="MobiDB-lite"/>
    </source>
</evidence>
<gene>
    <name evidence="5" type="ORF">B8W67_07870</name>
</gene>
<dbReference type="AlphaFoldDB" id="A0AA91PF72"/>
<keyword evidence="4" id="KW-0812">Transmembrane</keyword>
<comment type="subcellular location">
    <subcellularLocation>
        <location evidence="1">Membrane</location>
    </subcellularLocation>
</comment>
<sequence>MQTETQSVDAAPPDDLVVQAETAAAEAESAAREARQRATELRRRIEESQSESLSADEPPAPDGPATRRRSWRATAWPRRIAVATSLVVTAALFGASGYMLWQHHRAQQVEQARAEFTAAARQNVVNLMSIDFTDPTDDVRRIVDSSTGDFRDDFEYAAEDFVKVAEDAQVTTTATVDSAVVESMSGDTAVVLVTADSTITNAAGAKEEPRRWRLSVDLQRDGDQIKMSKVEFVP</sequence>
<dbReference type="GO" id="GO:0016020">
    <property type="term" value="C:membrane"/>
    <property type="evidence" value="ECO:0007669"/>
    <property type="project" value="UniProtKB-SubCell"/>
</dbReference>
<comment type="caution">
    <text evidence="5">The sequence shown here is derived from an EMBL/GenBank/DDBJ whole genome shotgun (WGS) entry which is preliminary data.</text>
</comment>
<evidence type="ECO:0000256" key="4">
    <source>
        <dbReference type="SAM" id="Phobius"/>
    </source>
</evidence>
<organism evidence="5 6">
    <name type="scientific">Mycolicibacillus koreensis</name>
    <dbReference type="NCBI Taxonomy" id="1069220"/>
    <lineage>
        <taxon>Bacteria</taxon>
        <taxon>Bacillati</taxon>
        <taxon>Actinomycetota</taxon>
        <taxon>Actinomycetes</taxon>
        <taxon>Mycobacteriales</taxon>
        <taxon>Mycobacteriaceae</taxon>
        <taxon>Mycolicibacillus</taxon>
    </lineage>
</organism>
<keyword evidence="4" id="KW-1133">Transmembrane helix</keyword>
<feature type="region of interest" description="Disordered" evidence="3">
    <location>
        <begin position="21"/>
        <end position="70"/>
    </location>
</feature>
<evidence type="ECO:0000313" key="5">
    <source>
        <dbReference type="EMBL" id="OSC34248.1"/>
    </source>
</evidence>
<reference evidence="5 6" key="1">
    <citation type="submission" date="2017-04" db="EMBL/GenBank/DDBJ databases">
        <title>The new phylogeny of genus Mycobacterium.</title>
        <authorList>
            <person name="Tortoli E."/>
            <person name="Trovato A."/>
            <person name="Cirillo D.M."/>
        </authorList>
    </citation>
    <scope>NUCLEOTIDE SEQUENCE [LARGE SCALE GENOMIC DNA]</scope>
    <source>
        <strain evidence="5 6">KCTC 19819</strain>
    </source>
</reference>
<accession>A0AA91PF72</accession>